<evidence type="ECO:0000313" key="13">
    <source>
        <dbReference type="Proteomes" id="UP000264146"/>
    </source>
</evidence>
<dbReference type="GO" id="GO:0004109">
    <property type="term" value="F:coproporphyrinogen oxidase activity"/>
    <property type="evidence" value="ECO:0007669"/>
    <property type="project" value="InterPro"/>
</dbReference>
<proteinExistence type="inferred from homology"/>
<comment type="similarity">
    <text evidence="1">Belongs to the anaerobic coproporphyrinogen-III oxidase family. HemW subfamily.</text>
</comment>
<keyword evidence="3 9" id="KW-0349">Heme</keyword>
<evidence type="ECO:0000256" key="6">
    <source>
        <dbReference type="ARBA" id="ARBA00023004"/>
    </source>
</evidence>
<evidence type="ECO:0000256" key="2">
    <source>
        <dbReference type="ARBA" id="ARBA00017228"/>
    </source>
</evidence>
<dbReference type="InterPro" id="IPR006638">
    <property type="entry name" value="Elp3/MiaA/NifB-like_rSAM"/>
</dbReference>
<evidence type="ECO:0000256" key="7">
    <source>
        <dbReference type="ARBA" id="ARBA00023014"/>
    </source>
</evidence>
<dbReference type="InterPro" id="IPR058240">
    <property type="entry name" value="rSAM_sf"/>
</dbReference>
<evidence type="ECO:0000259" key="10">
    <source>
        <dbReference type="PROSITE" id="PS51918"/>
    </source>
</evidence>
<dbReference type="PANTHER" id="PTHR13932:SF5">
    <property type="entry name" value="RADICAL S-ADENOSYL METHIONINE DOMAIN-CONTAINING PROTEIN 1, MITOCHONDRIAL"/>
    <property type="match status" value="1"/>
</dbReference>
<dbReference type="GO" id="GO:0051539">
    <property type="term" value="F:4 iron, 4 sulfur cluster binding"/>
    <property type="evidence" value="ECO:0007669"/>
    <property type="project" value="UniProtKB-UniRule"/>
</dbReference>
<name>A0A7Z7QPQ7_STASC</name>
<keyword evidence="6 9" id="KW-0408">Iron</keyword>
<dbReference type="Pfam" id="PF04055">
    <property type="entry name" value="Radical_SAM"/>
    <property type="match status" value="1"/>
</dbReference>
<dbReference type="InterPro" id="IPR034505">
    <property type="entry name" value="Coproporphyrinogen-III_oxidase"/>
</dbReference>
<dbReference type="GO" id="GO:0046872">
    <property type="term" value="F:metal ion binding"/>
    <property type="evidence" value="ECO:0007669"/>
    <property type="project" value="UniProtKB-UniRule"/>
</dbReference>
<evidence type="ECO:0000256" key="9">
    <source>
        <dbReference type="RuleBase" id="RU364116"/>
    </source>
</evidence>
<keyword evidence="9" id="KW-0963">Cytoplasm</keyword>
<dbReference type="AlphaFoldDB" id="A0A7Z7QPQ7"/>
<dbReference type="GO" id="GO:0006779">
    <property type="term" value="P:porphyrin-containing compound biosynthetic process"/>
    <property type="evidence" value="ECO:0007669"/>
    <property type="project" value="InterPro"/>
</dbReference>
<dbReference type="InterPro" id="IPR007197">
    <property type="entry name" value="rSAM"/>
</dbReference>
<keyword evidence="5 9" id="KW-0479">Metal-binding</keyword>
<sequence length="384" mass="44359">MFRGHILWGDMMTVKSAYIHIPFCVKICTYCDFNKYFIQNQPVDAYLQCLREEIKQSNASTLETLFVGGGTPTALSVEQLTYLLETIQQQFKISGEYTFEANPDELTAEKVALLKSYGVNRLSLGVQTFDDDLLKTLGRSHQKSDIYQAIENARYYDIPSISLDLMYHLPGQTLKQFQTSLDEALSLNIDHLSSYGLILEPQTQFYNQYRKGKLKLPNEDIGAEMYHFLMNRIKKSELHQYEISNFAKANHESAHNKVYWKNESYYGFGAGASGYIDGIRYTNVNPVNHYIKKVNQGLKPRLSETEPTEQEQIEEEMFLGLRMNQGVNKDTFQMKYQRRLEDIYSKEILKLEKQGLIENSPTEIKLTDKGRIVGNEVFEAFIQV</sequence>
<keyword evidence="8 9" id="KW-0143">Chaperone</keyword>
<evidence type="ECO:0000256" key="5">
    <source>
        <dbReference type="ARBA" id="ARBA00022723"/>
    </source>
</evidence>
<keyword evidence="7 9" id="KW-0411">Iron-sulfur</keyword>
<dbReference type="SFLD" id="SFLDS00029">
    <property type="entry name" value="Radical_SAM"/>
    <property type="match status" value="1"/>
</dbReference>
<reference evidence="11 13" key="2">
    <citation type="submission" date="2020-11" db="EMBL/GenBank/DDBJ databases">
        <authorList>
            <consortium name="Pathogen Informatics"/>
        </authorList>
    </citation>
    <scope>NUCLEOTIDE SEQUENCE [LARGE SCALE GENOMIC DNA]</scope>
    <source>
        <strain evidence="11 13">NCTC12218</strain>
    </source>
</reference>
<reference evidence="12" key="1">
    <citation type="submission" date="2018-06" db="EMBL/GenBank/DDBJ databases">
        <authorList>
            <consortium name="Pathogen Informatics"/>
            <person name="Doyle S."/>
        </authorList>
    </citation>
    <scope>NUCLEOTIDE SEQUENCE [LARGE SCALE GENOMIC DNA]</scope>
    <source>
        <strain evidence="12">NCTC12218</strain>
    </source>
</reference>
<dbReference type="EMBL" id="LR962863">
    <property type="protein sequence ID" value="CAD7359611.1"/>
    <property type="molecule type" value="Genomic_DNA"/>
</dbReference>
<evidence type="ECO:0000313" key="12">
    <source>
        <dbReference type="EMBL" id="SUM88684.1"/>
    </source>
</evidence>
<dbReference type="Gene3D" id="3.20.20.70">
    <property type="entry name" value="Aldolase class I"/>
    <property type="match status" value="1"/>
</dbReference>
<keyword evidence="12" id="KW-0560">Oxidoreductase</keyword>
<protein>
    <recommendedName>
        <fullName evidence="2 9">Heme chaperone HemW</fullName>
    </recommendedName>
</protein>
<accession>A0A7Z7QPQ7</accession>
<evidence type="ECO:0000256" key="4">
    <source>
        <dbReference type="ARBA" id="ARBA00022691"/>
    </source>
</evidence>
<dbReference type="SFLD" id="SFLDF00288">
    <property type="entry name" value="HemN-like__clustered_with_nucl"/>
    <property type="match status" value="1"/>
</dbReference>
<dbReference type="Proteomes" id="UP000264146">
    <property type="component" value="Chromosome"/>
</dbReference>
<evidence type="ECO:0000256" key="8">
    <source>
        <dbReference type="ARBA" id="ARBA00023186"/>
    </source>
</evidence>
<comment type="function">
    <text evidence="9">Probably acts as a heme chaperone, transferring heme to an unknown acceptor. Binds one molecule of heme per monomer, possibly covalently. Binds 1 [4Fe-4S] cluster. The cluster is coordinated with 3 cysteines and an exchangeable S-adenosyl-L-methionine.</text>
</comment>
<dbReference type="GO" id="GO:0005737">
    <property type="term" value="C:cytoplasm"/>
    <property type="evidence" value="ECO:0007669"/>
    <property type="project" value="UniProtKB-SubCell"/>
</dbReference>
<dbReference type="SFLD" id="SFLDF00562">
    <property type="entry name" value="HemN-like__clustered_with_heat"/>
    <property type="match status" value="1"/>
</dbReference>
<evidence type="ECO:0000256" key="3">
    <source>
        <dbReference type="ARBA" id="ARBA00022617"/>
    </source>
</evidence>
<dbReference type="InterPro" id="IPR004559">
    <property type="entry name" value="HemW-like"/>
</dbReference>
<dbReference type="EMBL" id="UHEF01000001">
    <property type="protein sequence ID" value="SUM88684.1"/>
    <property type="molecule type" value="Genomic_DNA"/>
</dbReference>
<keyword evidence="4 9" id="KW-0949">S-adenosyl-L-methionine</keyword>
<dbReference type="InterPro" id="IPR010723">
    <property type="entry name" value="HemN_C"/>
</dbReference>
<dbReference type="SFLD" id="SFLDG01065">
    <property type="entry name" value="anaerobic_coproporphyrinogen-I"/>
    <property type="match status" value="1"/>
</dbReference>
<dbReference type="SUPFAM" id="SSF102114">
    <property type="entry name" value="Radical SAM enzymes"/>
    <property type="match status" value="1"/>
</dbReference>
<dbReference type="SMART" id="SM00729">
    <property type="entry name" value="Elp3"/>
    <property type="match status" value="1"/>
</dbReference>
<dbReference type="PANTHER" id="PTHR13932">
    <property type="entry name" value="COPROPORPHYRINIGEN III OXIDASE"/>
    <property type="match status" value="1"/>
</dbReference>
<evidence type="ECO:0000256" key="1">
    <source>
        <dbReference type="ARBA" id="ARBA00006100"/>
    </source>
</evidence>
<dbReference type="InterPro" id="IPR013785">
    <property type="entry name" value="Aldolase_TIM"/>
</dbReference>
<evidence type="ECO:0000313" key="11">
    <source>
        <dbReference type="EMBL" id="CAD7359611.1"/>
    </source>
</evidence>
<dbReference type="Pfam" id="PF06969">
    <property type="entry name" value="HemN_C"/>
    <property type="match status" value="1"/>
</dbReference>
<gene>
    <name evidence="12" type="primary">hemN_1</name>
    <name evidence="12" type="ORF">NCTC12218_01268</name>
</gene>
<comment type="subcellular location">
    <subcellularLocation>
        <location evidence="9">Cytoplasm</location>
    </subcellularLocation>
</comment>
<keyword evidence="9" id="KW-0004">4Fe-4S</keyword>
<organism evidence="12">
    <name type="scientific">Staphylococcus schleiferi</name>
    <dbReference type="NCBI Taxonomy" id="1295"/>
    <lineage>
        <taxon>Bacteria</taxon>
        <taxon>Bacillati</taxon>
        <taxon>Bacillota</taxon>
        <taxon>Bacilli</taxon>
        <taxon>Bacillales</taxon>
        <taxon>Staphylococcaceae</taxon>
        <taxon>Staphylococcus</taxon>
    </lineage>
</organism>
<dbReference type="SFLD" id="SFLDG01082">
    <property type="entry name" value="B12-binding_domain_containing"/>
    <property type="match status" value="1"/>
</dbReference>
<dbReference type="NCBIfam" id="TIGR00539">
    <property type="entry name" value="hemN_rel"/>
    <property type="match status" value="1"/>
</dbReference>
<dbReference type="PROSITE" id="PS51918">
    <property type="entry name" value="RADICAL_SAM"/>
    <property type="match status" value="1"/>
</dbReference>
<feature type="domain" description="Radical SAM core" evidence="10">
    <location>
        <begin position="9"/>
        <end position="242"/>
    </location>
</feature>